<protein>
    <submittedName>
        <fullName evidence="4">Alpha-glucosides permease mph3</fullName>
    </submittedName>
</protein>
<dbReference type="PANTHER" id="PTHR11426">
    <property type="entry name" value="HISTONE H3"/>
    <property type="match status" value="1"/>
</dbReference>
<keyword evidence="2" id="KW-0007">Acetylation</keyword>
<evidence type="ECO:0000313" key="5">
    <source>
        <dbReference type="Proteomes" id="UP000823775"/>
    </source>
</evidence>
<evidence type="ECO:0000256" key="1">
    <source>
        <dbReference type="ARBA" id="ARBA00010343"/>
    </source>
</evidence>
<feature type="domain" description="Core Histone H2A/H2B/H3" evidence="3">
    <location>
        <begin position="3"/>
        <end position="77"/>
    </location>
</feature>
<reference evidence="4 5" key="1">
    <citation type="journal article" date="2021" name="BMC Genomics">
        <title>Datura genome reveals duplications of psychoactive alkaloid biosynthetic genes and high mutation rate following tissue culture.</title>
        <authorList>
            <person name="Rajewski A."/>
            <person name="Carter-House D."/>
            <person name="Stajich J."/>
            <person name="Litt A."/>
        </authorList>
    </citation>
    <scope>NUCLEOTIDE SEQUENCE [LARGE SCALE GENOMIC DNA]</scope>
    <source>
        <strain evidence="4">AR-01</strain>
    </source>
</reference>
<evidence type="ECO:0000259" key="3">
    <source>
        <dbReference type="Pfam" id="PF00125"/>
    </source>
</evidence>
<dbReference type="Proteomes" id="UP000823775">
    <property type="component" value="Unassembled WGS sequence"/>
</dbReference>
<keyword evidence="5" id="KW-1185">Reference proteome</keyword>
<dbReference type="InterPro" id="IPR000164">
    <property type="entry name" value="Histone_H3/CENP-A"/>
</dbReference>
<dbReference type="SUPFAM" id="SSF47113">
    <property type="entry name" value="Histone-fold"/>
    <property type="match status" value="1"/>
</dbReference>
<dbReference type="SMART" id="SM00428">
    <property type="entry name" value="H3"/>
    <property type="match status" value="1"/>
</dbReference>
<proteinExistence type="inferred from homology"/>
<organism evidence="4 5">
    <name type="scientific">Datura stramonium</name>
    <name type="common">Jimsonweed</name>
    <name type="synonym">Common thornapple</name>
    <dbReference type="NCBI Taxonomy" id="4076"/>
    <lineage>
        <taxon>Eukaryota</taxon>
        <taxon>Viridiplantae</taxon>
        <taxon>Streptophyta</taxon>
        <taxon>Embryophyta</taxon>
        <taxon>Tracheophyta</taxon>
        <taxon>Spermatophyta</taxon>
        <taxon>Magnoliopsida</taxon>
        <taxon>eudicotyledons</taxon>
        <taxon>Gunneridae</taxon>
        <taxon>Pentapetalae</taxon>
        <taxon>asterids</taxon>
        <taxon>lamiids</taxon>
        <taxon>Solanales</taxon>
        <taxon>Solanaceae</taxon>
        <taxon>Solanoideae</taxon>
        <taxon>Datureae</taxon>
        <taxon>Datura</taxon>
    </lineage>
</organism>
<accession>A0ABS8UK89</accession>
<dbReference type="PRINTS" id="PR00622">
    <property type="entry name" value="HISTONEH3"/>
</dbReference>
<gene>
    <name evidence="4" type="primary">MPH3_1</name>
    <name evidence="4" type="ORF">HAX54_015896</name>
</gene>
<dbReference type="Pfam" id="PF00125">
    <property type="entry name" value="Histone"/>
    <property type="match status" value="1"/>
</dbReference>
<dbReference type="Gene3D" id="1.10.20.10">
    <property type="entry name" value="Histone, subunit A"/>
    <property type="match status" value="1"/>
</dbReference>
<comment type="similarity">
    <text evidence="1">Belongs to the histone H3 family.</text>
</comment>
<evidence type="ECO:0000313" key="4">
    <source>
        <dbReference type="EMBL" id="MCD9558499.1"/>
    </source>
</evidence>
<dbReference type="InterPro" id="IPR009072">
    <property type="entry name" value="Histone-fold"/>
</dbReference>
<dbReference type="InterPro" id="IPR007125">
    <property type="entry name" value="H2A/H2B/H3"/>
</dbReference>
<name>A0ABS8UK89_DATST</name>
<sequence>MPQSEIRKYQKSIDQLLNRKLPFHRPVREFAREIKGHAVLALQEAAVTYLVGLFEDTNLCSIHVKCATIMPKNINLVGICRGERA</sequence>
<comment type="caution">
    <text evidence="4">The sequence shown here is derived from an EMBL/GenBank/DDBJ whole genome shotgun (WGS) entry which is preliminary data.</text>
</comment>
<evidence type="ECO:0000256" key="2">
    <source>
        <dbReference type="ARBA" id="ARBA00022990"/>
    </source>
</evidence>
<dbReference type="EMBL" id="JACEIK010002020">
    <property type="protein sequence ID" value="MCD9558499.1"/>
    <property type="molecule type" value="Genomic_DNA"/>
</dbReference>